<dbReference type="PANTHER" id="PTHR34069:SF2">
    <property type="entry name" value="BETA-KETOACYL-[ACYL-CARRIER-PROTEIN] SYNTHASE III"/>
    <property type="match status" value="1"/>
</dbReference>
<dbReference type="SUPFAM" id="SSF53901">
    <property type="entry name" value="Thiolase-like"/>
    <property type="match status" value="1"/>
</dbReference>
<evidence type="ECO:0000256" key="2">
    <source>
        <dbReference type="ARBA" id="ARBA00023315"/>
    </source>
</evidence>
<dbReference type="PANTHER" id="PTHR34069">
    <property type="entry name" value="3-OXOACYL-[ACYL-CARRIER-PROTEIN] SYNTHASE 3"/>
    <property type="match status" value="1"/>
</dbReference>
<evidence type="ECO:0000256" key="1">
    <source>
        <dbReference type="ARBA" id="ARBA00022679"/>
    </source>
</evidence>
<dbReference type="InterPro" id="IPR016039">
    <property type="entry name" value="Thiolase-like"/>
</dbReference>
<evidence type="ECO:0000313" key="6">
    <source>
        <dbReference type="Proteomes" id="UP000253951"/>
    </source>
</evidence>
<gene>
    <name evidence="5" type="ORF">DVK85_01755</name>
</gene>
<dbReference type="RefSeq" id="WP_114676789.1">
    <property type="nucleotide sequence ID" value="NZ_CP031188.1"/>
</dbReference>
<dbReference type="OrthoDB" id="5171393at2"/>
<dbReference type="Proteomes" id="UP000253951">
    <property type="component" value="Chromosome"/>
</dbReference>
<evidence type="ECO:0000313" key="5">
    <source>
        <dbReference type="EMBL" id="AXG73026.1"/>
    </source>
</evidence>
<dbReference type="GO" id="GO:0044550">
    <property type="term" value="P:secondary metabolite biosynthetic process"/>
    <property type="evidence" value="ECO:0007669"/>
    <property type="project" value="TreeGrafter"/>
</dbReference>
<organism evidence="5 6">
    <name type="scientific">Flavobacterium arcticum</name>
    <dbReference type="NCBI Taxonomy" id="1784713"/>
    <lineage>
        <taxon>Bacteria</taxon>
        <taxon>Pseudomonadati</taxon>
        <taxon>Bacteroidota</taxon>
        <taxon>Flavobacteriia</taxon>
        <taxon>Flavobacteriales</taxon>
        <taxon>Flavobacteriaceae</taxon>
        <taxon>Flavobacterium</taxon>
    </lineage>
</organism>
<dbReference type="CDD" id="cd00830">
    <property type="entry name" value="KAS_III"/>
    <property type="match status" value="1"/>
</dbReference>
<keyword evidence="6" id="KW-1185">Reference proteome</keyword>
<dbReference type="EMBL" id="CP031188">
    <property type="protein sequence ID" value="AXG73026.1"/>
    <property type="molecule type" value="Genomic_DNA"/>
</dbReference>
<evidence type="ECO:0000259" key="4">
    <source>
        <dbReference type="Pfam" id="PF08545"/>
    </source>
</evidence>
<dbReference type="GO" id="GO:0004315">
    <property type="term" value="F:3-oxoacyl-[acyl-carrier-protein] synthase activity"/>
    <property type="evidence" value="ECO:0007669"/>
    <property type="project" value="InterPro"/>
</dbReference>
<dbReference type="AlphaFoldDB" id="A0A345H8W6"/>
<protein>
    <submittedName>
        <fullName evidence="5">Ketoacyl-ACP synthase III</fullName>
    </submittedName>
</protein>
<dbReference type="Pfam" id="PF08545">
    <property type="entry name" value="ACP_syn_III"/>
    <property type="match status" value="1"/>
</dbReference>
<dbReference type="KEGG" id="fat:DVK85_01755"/>
<reference evidence="5 6" key="1">
    <citation type="submission" date="2018-07" db="EMBL/GenBank/DDBJ databases">
        <title>Complete genome sequence of Flavobacterium arcticum type strain SM1502T.</title>
        <authorList>
            <person name="Li Y."/>
            <person name="Li D.-D."/>
        </authorList>
    </citation>
    <scope>NUCLEOTIDE SEQUENCE [LARGE SCALE GENOMIC DNA]</scope>
    <source>
        <strain evidence="5 6">SM1502</strain>
    </source>
</reference>
<dbReference type="InterPro" id="IPR013747">
    <property type="entry name" value="ACP_syn_III_C"/>
</dbReference>
<evidence type="ECO:0000259" key="3">
    <source>
        <dbReference type="Pfam" id="PF08541"/>
    </source>
</evidence>
<feature type="domain" description="Beta-ketoacyl-[acyl-carrier-protein] synthase III C-terminal" evidence="3">
    <location>
        <begin position="253"/>
        <end position="351"/>
    </location>
</feature>
<keyword evidence="1" id="KW-0808">Transferase</keyword>
<dbReference type="GO" id="GO:0006633">
    <property type="term" value="P:fatty acid biosynthetic process"/>
    <property type="evidence" value="ECO:0007669"/>
    <property type="project" value="InterPro"/>
</dbReference>
<feature type="domain" description="Beta-ketoacyl-[acyl-carrier-protein] synthase III N-terminal" evidence="4">
    <location>
        <begin position="129"/>
        <end position="201"/>
    </location>
</feature>
<dbReference type="InterPro" id="IPR013751">
    <property type="entry name" value="ACP_syn_III_N"/>
</dbReference>
<name>A0A345H8W6_9FLAO</name>
<proteinExistence type="predicted"/>
<dbReference type="Gene3D" id="3.40.47.10">
    <property type="match status" value="2"/>
</dbReference>
<sequence>MNIKITGCGSYIPNRAVTNKDFAAHVFLEENGSPLQYTNDVITSKFKKITGIEERRYVETELVTSDIAFFAAEKAIADAGIDKESLDYIILAHNFGDVKEGAIQSDMLPSIAARVKHSLGIKNSKCVAYDILFGCPGWIEGVIQAQAYIKAGMAKRCLVVGAETLSRVVDPHDRDSMIYSDGAGATVIEATNDEGGILAHETASFTHEEAYFLFFGKSYNQDHDSDVRYIKMHGRKIYEFALSQVPLAMKECLDKSGIDIKDLKKVIIHQANEKMDEAIIQRFYKLYNQAPPEGVMPMCIQKLGNSSVATIPTLYDLLTKGEVEHQELNKGDVVLFASVGGGMNINAITYRV</sequence>
<keyword evidence="2" id="KW-0012">Acyltransferase</keyword>
<accession>A0A345H8W6</accession>
<dbReference type="Pfam" id="PF08541">
    <property type="entry name" value="ACP_syn_III_C"/>
    <property type="match status" value="1"/>
</dbReference>